<dbReference type="Proteomes" id="UP000789375">
    <property type="component" value="Unassembled WGS sequence"/>
</dbReference>
<protein>
    <submittedName>
        <fullName evidence="1">2773_t:CDS:1</fullName>
    </submittedName>
</protein>
<dbReference type="EMBL" id="CAJVPP010011793">
    <property type="protein sequence ID" value="CAG8715538.1"/>
    <property type="molecule type" value="Genomic_DNA"/>
</dbReference>
<accession>A0A9N9NA92</accession>
<proteinExistence type="predicted"/>
<keyword evidence="2" id="KW-1185">Reference proteome</keyword>
<evidence type="ECO:0000313" key="1">
    <source>
        <dbReference type="EMBL" id="CAG8715538.1"/>
    </source>
</evidence>
<dbReference type="AlphaFoldDB" id="A0A9N9NA92"/>
<feature type="non-terminal residue" evidence="1">
    <location>
        <position position="1"/>
    </location>
</feature>
<sequence>LFTKVKNNVGKSKWTINQCDKNKLSYHLATLDMDVDERYLPMTFISEYPPFDPLERCHFQNSCQILQSMSTFHISISLSCDHVYQ</sequence>
<organism evidence="1 2">
    <name type="scientific">Funneliformis mosseae</name>
    <name type="common">Endomycorrhizal fungus</name>
    <name type="synonym">Glomus mosseae</name>
    <dbReference type="NCBI Taxonomy" id="27381"/>
    <lineage>
        <taxon>Eukaryota</taxon>
        <taxon>Fungi</taxon>
        <taxon>Fungi incertae sedis</taxon>
        <taxon>Mucoromycota</taxon>
        <taxon>Glomeromycotina</taxon>
        <taxon>Glomeromycetes</taxon>
        <taxon>Glomerales</taxon>
        <taxon>Glomeraceae</taxon>
        <taxon>Funneliformis</taxon>
    </lineage>
</organism>
<gene>
    <name evidence="1" type="ORF">FMOSSE_LOCUS14609</name>
</gene>
<evidence type="ECO:0000313" key="2">
    <source>
        <dbReference type="Proteomes" id="UP000789375"/>
    </source>
</evidence>
<reference evidence="1" key="1">
    <citation type="submission" date="2021-06" db="EMBL/GenBank/DDBJ databases">
        <authorList>
            <person name="Kallberg Y."/>
            <person name="Tangrot J."/>
            <person name="Rosling A."/>
        </authorList>
    </citation>
    <scope>NUCLEOTIDE SEQUENCE</scope>
    <source>
        <strain evidence="1">87-6 pot B 2015</strain>
    </source>
</reference>
<comment type="caution">
    <text evidence="1">The sequence shown here is derived from an EMBL/GenBank/DDBJ whole genome shotgun (WGS) entry which is preliminary data.</text>
</comment>
<name>A0A9N9NA92_FUNMO</name>